<dbReference type="InterPro" id="IPR036396">
    <property type="entry name" value="Cyt_P450_sf"/>
</dbReference>
<protein>
    <submittedName>
        <fullName evidence="8">Cytochrome P450</fullName>
    </submittedName>
</protein>
<dbReference type="InterPro" id="IPR002401">
    <property type="entry name" value="Cyt_P450_E_grp-I"/>
</dbReference>
<keyword evidence="7" id="KW-0503">Monooxygenase</keyword>
<reference evidence="8" key="1">
    <citation type="submission" date="2023-06" db="EMBL/GenBank/DDBJ databases">
        <title>Genome-scale phylogeny and comparative genomics of the fungal order Sordariales.</title>
        <authorList>
            <consortium name="Lawrence Berkeley National Laboratory"/>
            <person name="Hensen N."/>
            <person name="Bonometti L."/>
            <person name="Westerberg I."/>
            <person name="Brannstrom I.O."/>
            <person name="Guillou S."/>
            <person name="Cros-Aarteil S."/>
            <person name="Calhoun S."/>
            <person name="Haridas S."/>
            <person name="Kuo A."/>
            <person name="Mondo S."/>
            <person name="Pangilinan J."/>
            <person name="Riley R."/>
            <person name="Labutti K."/>
            <person name="Andreopoulos B."/>
            <person name="Lipzen A."/>
            <person name="Chen C."/>
            <person name="Yanf M."/>
            <person name="Daum C."/>
            <person name="Ng V."/>
            <person name="Clum A."/>
            <person name="Steindorff A."/>
            <person name="Ohm R."/>
            <person name="Martin F."/>
            <person name="Silar P."/>
            <person name="Natvig D."/>
            <person name="Lalanne C."/>
            <person name="Gautier V."/>
            <person name="Ament-Velasquez S.L."/>
            <person name="Kruys A."/>
            <person name="Hutchinson M.I."/>
            <person name="Powell A.J."/>
            <person name="Barry K."/>
            <person name="Miller A.N."/>
            <person name="Grigoriev I.V."/>
            <person name="Debuchy R."/>
            <person name="Gladieux P."/>
            <person name="Thoren M.H."/>
            <person name="Johannesson H."/>
        </authorList>
    </citation>
    <scope>NUCLEOTIDE SEQUENCE</scope>
    <source>
        <strain evidence="8">8032-3</strain>
    </source>
</reference>
<dbReference type="Pfam" id="PF00067">
    <property type="entry name" value="p450"/>
    <property type="match status" value="1"/>
</dbReference>
<comment type="caution">
    <text evidence="8">The sequence shown here is derived from an EMBL/GenBank/DDBJ whole genome shotgun (WGS) entry which is preliminary data.</text>
</comment>
<dbReference type="GO" id="GO:0005506">
    <property type="term" value="F:iron ion binding"/>
    <property type="evidence" value="ECO:0007669"/>
    <property type="project" value="InterPro"/>
</dbReference>
<keyword evidence="4 6" id="KW-0479">Metal-binding</keyword>
<name>A0AAJ0BS60_9PEZI</name>
<dbReference type="Proteomes" id="UP001244011">
    <property type="component" value="Unassembled WGS sequence"/>
</dbReference>
<evidence type="ECO:0000256" key="5">
    <source>
        <dbReference type="ARBA" id="ARBA00023004"/>
    </source>
</evidence>
<evidence type="ECO:0000313" key="9">
    <source>
        <dbReference type="Proteomes" id="UP001244011"/>
    </source>
</evidence>
<dbReference type="PROSITE" id="PS00086">
    <property type="entry name" value="CYTOCHROME_P450"/>
    <property type="match status" value="1"/>
</dbReference>
<dbReference type="SUPFAM" id="SSF48264">
    <property type="entry name" value="Cytochrome P450"/>
    <property type="match status" value="1"/>
</dbReference>
<dbReference type="PANTHER" id="PTHR24305:SF166">
    <property type="entry name" value="CYTOCHROME P450 12A4, MITOCHONDRIAL-RELATED"/>
    <property type="match status" value="1"/>
</dbReference>
<dbReference type="InterPro" id="IPR017972">
    <property type="entry name" value="Cyt_P450_CS"/>
</dbReference>
<dbReference type="GO" id="GO:0020037">
    <property type="term" value="F:heme binding"/>
    <property type="evidence" value="ECO:0007669"/>
    <property type="project" value="InterPro"/>
</dbReference>
<dbReference type="InterPro" id="IPR001128">
    <property type="entry name" value="Cyt_P450"/>
</dbReference>
<accession>A0AAJ0BS60</accession>
<evidence type="ECO:0000256" key="4">
    <source>
        <dbReference type="ARBA" id="ARBA00022723"/>
    </source>
</evidence>
<dbReference type="PRINTS" id="PR00463">
    <property type="entry name" value="EP450I"/>
</dbReference>
<evidence type="ECO:0000256" key="6">
    <source>
        <dbReference type="PIRSR" id="PIRSR602401-1"/>
    </source>
</evidence>
<dbReference type="GeneID" id="85315158"/>
<keyword evidence="3 6" id="KW-0349">Heme</keyword>
<dbReference type="PANTHER" id="PTHR24305">
    <property type="entry name" value="CYTOCHROME P450"/>
    <property type="match status" value="1"/>
</dbReference>
<keyword evidence="5 6" id="KW-0408">Iron</keyword>
<evidence type="ECO:0000313" key="8">
    <source>
        <dbReference type="EMBL" id="KAK1763508.1"/>
    </source>
</evidence>
<evidence type="ECO:0000256" key="2">
    <source>
        <dbReference type="ARBA" id="ARBA00010617"/>
    </source>
</evidence>
<dbReference type="GO" id="GO:0004497">
    <property type="term" value="F:monooxygenase activity"/>
    <property type="evidence" value="ECO:0007669"/>
    <property type="project" value="UniProtKB-KW"/>
</dbReference>
<proteinExistence type="inferred from homology"/>
<dbReference type="AlphaFoldDB" id="A0AAJ0BS60"/>
<evidence type="ECO:0000256" key="1">
    <source>
        <dbReference type="ARBA" id="ARBA00001971"/>
    </source>
</evidence>
<dbReference type="InterPro" id="IPR050121">
    <property type="entry name" value="Cytochrome_P450_monoxygenase"/>
</dbReference>
<feature type="binding site" description="axial binding residue" evidence="6">
    <location>
        <position position="430"/>
    </location>
    <ligand>
        <name>heme</name>
        <dbReference type="ChEBI" id="CHEBI:30413"/>
    </ligand>
    <ligandPart>
        <name>Fe</name>
        <dbReference type="ChEBI" id="CHEBI:18248"/>
    </ligandPart>
</feature>
<comment type="similarity">
    <text evidence="2 7">Belongs to the cytochrome P450 family.</text>
</comment>
<organism evidence="8 9">
    <name type="scientific">Phialemonium atrogriseum</name>
    <dbReference type="NCBI Taxonomy" id="1093897"/>
    <lineage>
        <taxon>Eukaryota</taxon>
        <taxon>Fungi</taxon>
        <taxon>Dikarya</taxon>
        <taxon>Ascomycota</taxon>
        <taxon>Pezizomycotina</taxon>
        <taxon>Sordariomycetes</taxon>
        <taxon>Sordariomycetidae</taxon>
        <taxon>Cephalothecales</taxon>
        <taxon>Cephalothecaceae</taxon>
        <taxon>Phialemonium</taxon>
    </lineage>
</organism>
<dbReference type="PRINTS" id="PR00385">
    <property type="entry name" value="P450"/>
</dbReference>
<keyword evidence="9" id="KW-1185">Reference proteome</keyword>
<gene>
    <name evidence="8" type="ORF">QBC33DRAFT_598399</name>
</gene>
<evidence type="ECO:0000256" key="7">
    <source>
        <dbReference type="RuleBase" id="RU000461"/>
    </source>
</evidence>
<dbReference type="RefSeq" id="XP_060279721.1">
    <property type="nucleotide sequence ID" value="XM_060431971.1"/>
</dbReference>
<dbReference type="Gene3D" id="1.10.630.10">
    <property type="entry name" value="Cytochrome P450"/>
    <property type="match status" value="1"/>
</dbReference>
<evidence type="ECO:0000256" key="3">
    <source>
        <dbReference type="ARBA" id="ARBA00022617"/>
    </source>
</evidence>
<dbReference type="GO" id="GO:0016705">
    <property type="term" value="F:oxidoreductase activity, acting on paired donors, with incorporation or reduction of molecular oxygen"/>
    <property type="evidence" value="ECO:0007669"/>
    <property type="project" value="InterPro"/>
</dbReference>
<comment type="cofactor">
    <cofactor evidence="1 6">
        <name>heme</name>
        <dbReference type="ChEBI" id="CHEBI:30413"/>
    </cofactor>
</comment>
<sequence>MTYIAYGVVALVLWVVGRCVYNIFVHPLRNIPGPFLAKISRWWLLTLEMRGNPHVEILELHQKYGPILRISPGEVSFNDIEASGVIYAQTSKFEKAEYFYRAFEDQAPNVFTMRDRQQHAHDKKLMSHAFSRANIVQHCASIYDKAACLMDRITQRVKDGRTIPLFPAFRCMTLDTISEFAFGKSTGALELEDFESTVFDAIDKSIRTVPFFQHFPILREALRWATYYNISAVPNGFLALGQAAEAAFDEMHTMGTWTMFQNMISSSEKTSTKLTKEHLVSEAILMFVAGTDTTAAALAVTLHRLLQDPVAYRRLQEEVQAVMPSLDSRPPIQDLDALPFLDACVKEGLRITCPSRVRLPRSVPEGGWTFKGHYFPPKTIVSLSPLFFLYNDTVFPSPESFNPSRWLVDDDQKRQLMSYFHPFSRGSRQCIGQNLSLIEQKIVLSMLVRRFNPREVLKKNISMQEAITAQIKDPVEVRMELATD</sequence>
<keyword evidence="7" id="KW-0560">Oxidoreductase</keyword>
<dbReference type="CDD" id="cd11062">
    <property type="entry name" value="CYP58-like"/>
    <property type="match status" value="1"/>
</dbReference>
<dbReference type="EMBL" id="MU839027">
    <property type="protein sequence ID" value="KAK1763508.1"/>
    <property type="molecule type" value="Genomic_DNA"/>
</dbReference>